<dbReference type="InterPro" id="IPR044149">
    <property type="entry name" value="Nitrilases_CHs"/>
</dbReference>
<dbReference type="PROSITE" id="PS00920">
    <property type="entry name" value="NITRIL_CHT_1"/>
    <property type="match status" value="1"/>
</dbReference>
<dbReference type="OrthoDB" id="10250282at2759"/>
<evidence type="ECO:0000259" key="3">
    <source>
        <dbReference type="PROSITE" id="PS50263"/>
    </source>
</evidence>
<keyword evidence="5" id="KW-1185">Reference proteome</keyword>
<dbReference type="FunFam" id="3.60.110.10:FF:000016">
    <property type="entry name" value="Nitrilase blr3397"/>
    <property type="match status" value="1"/>
</dbReference>
<dbReference type="InterPro" id="IPR036526">
    <property type="entry name" value="C-N_Hydrolase_sf"/>
</dbReference>
<evidence type="ECO:0000256" key="1">
    <source>
        <dbReference type="ARBA" id="ARBA00008129"/>
    </source>
</evidence>
<feature type="active site" description="Proton acceptor" evidence="2">
    <location>
        <position position="44"/>
    </location>
</feature>
<organism evidence="4 5">
    <name type="scientific">Gomphillus americanus</name>
    <dbReference type="NCBI Taxonomy" id="1940652"/>
    <lineage>
        <taxon>Eukaryota</taxon>
        <taxon>Fungi</taxon>
        <taxon>Dikarya</taxon>
        <taxon>Ascomycota</taxon>
        <taxon>Pezizomycotina</taxon>
        <taxon>Lecanoromycetes</taxon>
        <taxon>OSLEUM clade</taxon>
        <taxon>Ostropomycetidae</taxon>
        <taxon>Ostropales</taxon>
        <taxon>Graphidaceae</taxon>
        <taxon>Gomphilloideae</taxon>
        <taxon>Gomphillus</taxon>
    </lineage>
</organism>
<sequence>MPRFLTVGVSQSYTLATTSATLSALAHITSSAARKGVHILVFPEAYLGGYPRTCSFGTSVGTRSDVGKEQFLAYFNEAVDLGDTPRGAGDDWIQRKLPVAQGKEYRGDGVREELERIASETGVFLAVGVVERAGGSLYCGVVYVDPNLGCIGKRRKVMPTAAERLVWAQGSPSTLRAVVATINGVRVTLAAAICWENYMPLLRYSLYSQSVNLYLAPTADARDTWLPLMQTVALEGRTFVVSANQCVRRDQLPGWIISGTDKTKIIQHEMSEIEWPEKNERKESVDLHVDGAQLRKIQSATPNGIQADGNAHAKARRKSIIPVDNNHELHLPLIKDGSTASVSNYGAGTSSFKVSPGSEFVCRGGSCIIHPAGTVLAGPLWEKQTTMEDPDGALLVQEIDLEDCIRGKLDFDAAGSYSRNDSFRLSVEGLDLNPIE</sequence>
<dbReference type="AlphaFoldDB" id="A0A8H3II43"/>
<evidence type="ECO:0000313" key="4">
    <source>
        <dbReference type="EMBL" id="CAF9914499.1"/>
    </source>
</evidence>
<dbReference type="InterPro" id="IPR003010">
    <property type="entry name" value="C-N_Hydrolase"/>
</dbReference>
<dbReference type="InterPro" id="IPR000132">
    <property type="entry name" value="Nitrilase/CN_hydratase_CS"/>
</dbReference>
<evidence type="ECO:0000256" key="2">
    <source>
        <dbReference type="PROSITE-ProRule" id="PRU10139"/>
    </source>
</evidence>
<dbReference type="GO" id="GO:0000257">
    <property type="term" value="F:nitrilase activity"/>
    <property type="evidence" value="ECO:0007669"/>
    <property type="project" value="UniProtKB-ARBA"/>
</dbReference>
<dbReference type="Gene3D" id="3.60.110.10">
    <property type="entry name" value="Carbon-nitrogen hydrolase"/>
    <property type="match status" value="1"/>
</dbReference>
<dbReference type="PANTHER" id="PTHR46044:SF1">
    <property type="entry name" value="CN HYDROLASE DOMAIN-CONTAINING PROTEIN"/>
    <property type="match status" value="1"/>
</dbReference>
<name>A0A8H3II43_9LECA</name>
<gene>
    <name evidence="4" type="ORF">GOMPHAMPRED_008176</name>
</gene>
<comment type="similarity">
    <text evidence="1">Belongs to the carbon-nitrogen hydrolase superfamily. Nitrilase family.</text>
</comment>
<feature type="domain" description="CN hydrolase" evidence="3">
    <location>
        <begin position="5"/>
        <end position="296"/>
    </location>
</feature>
<dbReference type="GO" id="GO:0016836">
    <property type="term" value="F:hydro-lyase activity"/>
    <property type="evidence" value="ECO:0007669"/>
    <property type="project" value="UniProtKB-ARBA"/>
</dbReference>
<dbReference type="Proteomes" id="UP000664169">
    <property type="component" value="Unassembled WGS sequence"/>
</dbReference>
<dbReference type="Pfam" id="PF00795">
    <property type="entry name" value="CN_hydrolase"/>
    <property type="match status" value="1"/>
</dbReference>
<dbReference type="PANTHER" id="PTHR46044">
    <property type="entry name" value="NITRILASE"/>
    <property type="match status" value="1"/>
</dbReference>
<accession>A0A8H3II43</accession>
<proteinExistence type="inferred from homology"/>
<dbReference type="SUPFAM" id="SSF56317">
    <property type="entry name" value="Carbon-nitrogen hydrolase"/>
    <property type="match status" value="1"/>
</dbReference>
<evidence type="ECO:0000313" key="5">
    <source>
        <dbReference type="Proteomes" id="UP000664169"/>
    </source>
</evidence>
<reference evidence="4" key="1">
    <citation type="submission" date="2021-03" db="EMBL/GenBank/DDBJ databases">
        <authorList>
            <person name="Tagirdzhanova G."/>
        </authorList>
    </citation>
    <scope>NUCLEOTIDE SEQUENCE</scope>
</reference>
<comment type="caution">
    <text evidence="4">The sequence shown here is derived from an EMBL/GenBank/DDBJ whole genome shotgun (WGS) entry which is preliminary data.</text>
</comment>
<dbReference type="EMBL" id="CAJPDQ010000009">
    <property type="protein sequence ID" value="CAF9914499.1"/>
    <property type="molecule type" value="Genomic_DNA"/>
</dbReference>
<dbReference type="PROSITE" id="PS50263">
    <property type="entry name" value="CN_HYDROLASE"/>
    <property type="match status" value="1"/>
</dbReference>
<protein>
    <recommendedName>
        <fullName evidence="3">CN hydrolase domain-containing protein</fullName>
    </recommendedName>
</protein>